<evidence type="ECO:0000313" key="5">
    <source>
        <dbReference type="Proteomes" id="UP000695562"/>
    </source>
</evidence>
<proteinExistence type="predicted"/>
<dbReference type="InterPro" id="IPR041698">
    <property type="entry name" value="Methyltransf_25"/>
</dbReference>
<gene>
    <name evidence="4" type="ORF">CYY_004063</name>
</gene>
<evidence type="ECO:0000313" key="4">
    <source>
        <dbReference type="EMBL" id="KAF2074624.1"/>
    </source>
</evidence>
<dbReference type="GO" id="GO:0008168">
    <property type="term" value="F:methyltransferase activity"/>
    <property type="evidence" value="ECO:0007669"/>
    <property type="project" value="UniProtKB-KW"/>
</dbReference>
<dbReference type="SUPFAM" id="SSF53335">
    <property type="entry name" value="S-adenosyl-L-methionine-dependent methyltransferases"/>
    <property type="match status" value="1"/>
</dbReference>
<sequence length="256" mass="29472">MEGNNIKNNEFSAQNIYDKDNFVEIYLETFKKPKVDRWGIFVSHLPKSLQGMNVLELGCGSGNSASFLVEEGANHVTGYDISQKMIELAKKSNEKNKNTTFEVKDLETLQLPEQEYDLVLSLYTFHYIFNYEGLIQTIAKSLKPGGKLVFFVEHPVFTASIEQPTWIERPTSGEKAWTVSNYFNEGKRVTNWISFDGVIKCHRTVSSYMQTPINHGLTLTHFEEFCPSAQLIEKDPKYIENLNRPQYLNLSYTKKE</sequence>
<dbReference type="PANTHER" id="PTHR43861:SF1">
    <property type="entry name" value="TRANS-ACONITATE 2-METHYLTRANSFERASE"/>
    <property type="match status" value="1"/>
</dbReference>
<dbReference type="GO" id="GO:0032259">
    <property type="term" value="P:methylation"/>
    <property type="evidence" value="ECO:0007669"/>
    <property type="project" value="UniProtKB-KW"/>
</dbReference>
<comment type="caution">
    <text evidence="4">The sequence shown here is derived from an EMBL/GenBank/DDBJ whole genome shotgun (WGS) entry which is preliminary data.</text>
</comment>
<organism evidence="4 5">
    <name type="scientific">Polysphondylium violaceum</name>
    <dbReference type="NCBI Taxonomy" id="133409"/>
    <lineage>
        <taxon>Eukaryota</taxon>
        <taxon>Amoebozoa</taxon>
        <taxon>Evosea</taxon>
        <taxon>Eumycetozoa</taxon>
        <taxon>Dictyostelia</taxon>
        <taxon>Dictyosteliales</taxon>
        <taxon>Dictyosteliaceae</taxon>
        <taxon>Polysphondylium</taxon>
    </lineage>
</organism>
<evidence type="ECO:0000256" key="1">
    <source>
        <dbReference type="ARBA" id="ARBA00022603"/>
    </source>
</evidence>
<evidence type="ECO:0000259" key="3">
    <source>
        <dbReference type="Pfam" id="PF13649"/>
    </source>
</evidence>
<dbReference type="Gene3D" id="3.40.50.150">
    <property type="entry name" value="Vaccinia Virus protein VP39"/>
    <property type="match status" value="1"/>
</dbReference>
<dbReference type="Proteomes" id="UP000695562">
    <property type="component" value="Unassembled WGS sequence"/>
</dbReference>
<dbReference type="AlphaFoldDB" id="A0A8J4V840"/>
<dbReference type="InterPro" id="IPR029063">
    <property type="entry name" value="SAM-dependent_MTases_sf"/>
</dbReference>
<keyword evidence="2" id="KW-0808">Transferase</keyword>
<dbReference type="OrthoDB" id="16596at2759"/>
<dbReference type="PANTHER" id="PTHR43861">
    <property type="entry name" value="TRANS-ACONITATE 2-METHYLTRANSFERASE-RELATED"/>
    <property type="match status" value="1"/>
</dbReference>
<accession>A0A8J4V840</accession>
<dbReference type="EMBL" id="AJWJ01000137">
    <property type="protein sequence ID" value="KAF2074624.1"/>
    <property type="molecule type" value="Genomic_DNA"/>
</dbReference>
<reference evidence="4" key="1">
    <citation type="submission" date="2020-01" db="EMBL/GenBank/DDBJ databases">
        <title>Development of genomics and gene disruption for Polysphondylium violaceum indicates a role for the polyketide synthase stlB in stalk morphogenesis.</title>
        <authorList>
            <person name="Narita B."/>
            <person name="Kawabe Y."/>
            <person name="Kin K."/>
            <person name="Saito T."/>
            <person name="Gibbs R."/>
            <person name="Kuspa A."/>
            <person name="Muzny D."/>
            <person name="Queller D."/>
            <person name="Richards S."/>
            <person name="Strassman J."/>
            <person name="Sucgang R."/>
            <person name="Worley K."/>
            <person name="Schaap P."/>
        </authorList>
    </citation>
    <scope>NUCLEOTIDE SEQUENCE</scope>
    <source>
        <strain evidence="4">QSvi11</strain>
    </source>
</reference>
<protein>
    <recommendedName>
        <fullName evidence="3">Methyltransferase domain-containing protein</fullName>
    </recommendedName>
</protein>
<keyword evidence="1" id="KW-0489">Methyltransferase</keyword>
<name>A0A8J4V840_9MYCE</name>
<keyword evidence="5" id="KW-1185">Reference proteome</keyword>
<evidence type="ECO:0000256" key="2">
    <source>
        <dbReference type="ARBA" id="ARBA00022679"/>
    </source>
</evidence>
<feature type="domain" description="Methyltransferase" evidence="3">
    <location>
        <begin position="54"/>
        <end position="146"/>
    </location>
</feature>
<dbReference type="CDD" id="cd02440">
    <property type="entry name" value="AdoMet_MTases"/>
    <property type="match status" value="1"/>
</dbReference>
<dbReference type="Pfam" id="PF13649">
    <property type="entry name" value="Methyltransf_25"/>
    <property type="match status" value="1"/>
</dbReference>